<protein>
    <submittedName>
        <fullName evidence="1">Ras suppressor protein 1</fullName>
    </submittedName>
</protein>
<dbReference type="EMBL" id="SRLO01000996">
    <property type="protein sequence ID" value="TNN43016.1"/>
    <property type="molecule type" value="Genomic_DNA"/>
</dbReference>
<sequence length="180" mass="19760">MAHYRPQVVANMSKSLKKIVEESRDKNIPEVEMCDRGISNMLDVPGLCKRTGSVTAPNCLKVTLSNITQLVLSHNKLTGSSTSQLLQEKPNGCPLPLTLVRGEAVTPVGGGGVRLEAAVDGVILPGSDLRTTKRLYCERLASEAAFQRPPTIFLMASEMKMKEMRLEKPSSVKRVMYLMM</sequence>
<organism evidence="1 2">
    <name type="scientific">Liparis tanakae</name>
    <name type="common">Tanaka's snailfish</name>
    <dbReference type="NCBI Taxonomy" id="230148"/>
    <lineage>
        <taxon>Eukaryota</taxon>
        <taxon>Metazoa</taxon>
        <taxon>Chordata</taxon>
        <taxon>Craniata</taxon>
        <taxon>Vertebrata</taxon>
        <taxon>Euteleostomi</taxon>
        <taxon>Actinopterygii</taxon>
        <taxon>Neopterygii</taxon>
        <taxon>Teleostei</taxon>
        <taxon>Neoteleostei</taxon>
        <taxon>Acanthomorphata</taxon>
        <taxon>Eupercaria</taxon>
        <taxon>Perciformes</taxon>
        <taxon>Cottioidei</taxon>
        <taxon>Cottales</taxon>
        <taxon>Liparidae</taxon>
        <taxon>Liparis</taxon>
    </lineage>
</organism>
<dbReference type="AlphaFoldDB" id="A0A4Z2FP58"/>
<dbReference type="OrthoDB" id="8852819at2759"/>
<keyword evidence="2" id="KW-1185">Reference proteome</keyword>
<evidence type="ECO:0000313" key="1">
    <source>
        <dbReference type="EMBL" id="TNN43016.1"/>
    </source>
</evidence>
<evidence type="ECO:0000313" key="2">
    <source>
        <dbReference type="Proteomes" id="UP000314294"/>
    </source>
</evidence>
<name>A0A4Z2FP58_9TELE</name>
<gene>
    <name evidence="1" type="primary">RSU1_0</name>
    <name evidence="1" type="ORF">EYF80_046787</name>
</gene>
<comment type="caution">
    <text evidence="1">The sequence shown here is derived from an EMBL/GenBank/DDBJ whole genome shotgun (WGS) entry which is preliminary data.</text>
</comment>
<proteinExistence type="predicted"/>
<accession>A0A4Z2FP58</accession>
<reference evidence="1 2" key="1">
    <citation type="submission" date="2019-03" db="EMBL/GenBank/DDBJ databases">
        <title>First draft genome of Liparis tanakae, snailfish: a comprehensive survey of snailfish specific genes.</title>
        <authorList>
            <person name="Kim W."/>
            <person name="Song I."/>
            <person name="Jeong J.-H."/>
            <person name="Kim D."/>
            <person name="Kim S."/>
            <person name="Ryu S."/>
            <person name="Song J.Y."/>
            <person name="Lee S.K."/>
        </authorList>
    </citation>
    <scope>NUCLEOTIDE SEQUENCE [LARGE SCALE GENOMIC DNA]</scope>
    <source>
        <tissue evidence="1">Muscle</tissue>
    </source>
</reference>
<dbReference type="Proteomes" id="UP000314294">
    <property type="component" value="Unassembled WGS sequence"/>
</dbReference>